<dbReference type="EC" id="3.6.1.31" evidence="11"/>
<dbReference type="HAMAP" id="MF_01020">
    <property type="entry name" value="HisE"/>
    <property type="match status" value="1"/>
</dbReference>
<gene>
    <name evidence="11" type="primary">hisE</name>
    <name evidence="12" type="ORF">SAMN04488056_10576</name>
</gene>
<dbReference type="OrthoDB" id="9814738at2"/>
<dbReference type="EMBL" id="FOVR01000005">
    <property type="protein sequence ID" value="SFO37445.1"/>
    <property type="molecule type" value="Genomic_DNA"/>
</dbReference>
<dbReference type="InterPro" id="IPR008179">
    <property type="entry name" value="HisE"/>
</dbReference>
<dbReference type="NCBIfam" id="TIGR03188">
    <property type="entry name" value="histidine_hisI"/>
    <property type="match status" value="1"/>
</dbReference>
<keyword evidence="9 11" id="KW-0067">ATP-binding</keyword>
<keyword evidence="7 11" id="KW-0547">Nucleotide-binding</keyword>
<dbReference type="InterPro" id="IPR021130">
    <property type="entry name" value="PRib-ATP_PPHydrolase-like"/>
</dbReference>
<evidence type="ECO:0000256" key="5">
    <source>
        <dbReference type="ARBA" id="ARBA00022490"/>
    </source>
</evidence>
<dbReference type="GO" id="GO:0005737">
    <property type="term" value="C:cytoplasm"/>
    <property type="evidence" value="ECO:0007669"/>
    <property type="project" value="UniProtKB-SubCell"/>
</dbReference>
<evidence type="ECO:0000256" key="6">
    <source>
        <dbReference type="ARBA" id="ARBA00022605"/>
    </source>
</evidence>
<dbReference type="PANTHER" id="PTHR42945:SF9">
    <property type="entry name" value="HISTIDINE BIOSYNTHESIS BIFUNCTIONAL PROTEIN HISIE"/>
    <property type="match status" value="1"/>
</dbReference>
<evidence type="ECO:0000313" key="12">
    <source>
        <dbReference type="EMBL" id="SFO37445.1"/>
    </source>
</evidence>
<evidence type="ECO:0000256" key="9">
    <source>
        <dbReference type="ARBA" id="ARBA00022840"/>
    </source>
</evidence>
<dbReference type="UniPathway" id="UPA00031">
    <property type="reaction ID" value="UER00007"/>
</dbReference>
<sequence>MTQFSLTDLEAIIDKRAGSEDKKSYTRKLIGKGVGKCAQKMGEEAVEAVIAAVEGDKQELTSETADLLYHLLVVLKISNVPLSDVMDELASRTGQTGLEEKASRPAD</sequence>
<dbReference type="SUPFAM" id="SSF101386">
    <property type="entry name" value="all-alpha NTP pyrophosphatases"/>
    <property type="match status" value="1"/>
</dbReference>
<keyword evidence="10 11" id="KW-0368">Histidine biosynthesis</keyword>
<protein>
    <recommendedName>
        <fullName evidence="11">Phosphoribosyl-ATP pyrophosphatase</fullName>
        <shortName evidence="11">PRA-PH</shortName>
        <ecNumber evidence="11">3.6.1.31</ecNumber>
    </recommendedName>
</protein>
<keyword evidence="6 11" id="KW-0028">Amino-acid biosynthesis</keyword>
<dbReference type="Proteomes" id="UP000199236">
    <property type="component" value="Unassembled WGS sequence"/>
</dbReference>
<dbReference type="NCBIfam" id="NF001613">
    <property type="entry name" value="PRK00400.1-5"/>
    <property type="match status" value="1"/>
</dbReference>
<reference evidence="12 13" key="1">
    <citation type="submission" date="2016-10" db="EMBL/GenBank/DDBJ databases">
        <authorList>
            <person name="de Groot N.N."/>
        </authorList>
    </citation>
    <scope>NUCLEOTIDE SEQUENCE [LARGE SCALE GENOMIC DNA]</scope>
    <source>
        <strain evidence="12 13">CGMCC 1.9157</strain>
    </source>
</reference>
<accession>A0A1I5GN82</accession>
<keyword evidence="5 11" id="KW-0963">Cytoplasm</keyword>
<evidence type="ECO:0000256" key="2">
    <source>
        <dbReference type="ARBA" id="ARBA00004496"/>
    </source>
</evidence>
<evidence type="ECO:0000256" key="4">
    <source>
        <dbReference type="ARBA" id="ARBA00009392"/>
    </source>
</evidence>
<evidence type="ECO:0000256" key="11">
    <source>
        <dbReference type="HAMAP-Rule" id="MF_01020"/>
    </source>
</evidence>
<keyword evidence="13" id="KW-1185">Reference proteome</keyword>
<dbReference type="PANTHER" id="PTHR42945">
    <property type="entry name" value="HISTIDINE BIOSYNTHESIS BIFUNCTIONAL PROTEIN"/>
    <property type="match status" value="1"/>
</dbReference>
<comment type="subcellular location">
    <subcellularLocation>
        <location evidence="2 11">Cytoplasm</location>
    </subcellularLocation>
</comment>
<dbReference type="GO" id="GO:0000105">
    <property type="term" value="P:L-histidine biosynthetic process"/>
    <property type="evidence" value="ECO:0007669"/>
    <property type="project" value="UniProtKB-UniRule"/>
</dbReference>
<comment type="similarity">
    <text evidence="4 11">Belongs to the PRA-PH family.</text>
</comment>
<dbReference type="GO" id="GO:0005524">
    <property type="term" value="F:ATP binding"/>
    <property type="evidence" value="ECO:0007669"/>
    <property type="project" value="UniProtKB-KW"/>
</dbReference>
<comment type="pathway">
    <text evidence="3 11">Amino-acid biosynthesis; L-histidine biosynthesis; L-histidine from 5-phospho-alpha-D-ribose 1-diphosphate: step 2/9.</text>
</comment>
<evidence type="ECO:0000256" key="10">
    <source>
        <dbReference type="ARBA" id="ARBA00023102"/>
    </source>
</evidence>
<keyword evidence="8 11" id="KW-0378">Hydrolase</keyword>
<evidence type="ECO:0000313" key="13">
    <source>
        <dbReference type="Proteomes" id="UP000199236"/>
    </source>
</evidence>
<evidence type="ECO:0000256" key="7">
    <source>
        <dbReference type="ARBA" id="ARBA00022741"/>
    </source>
</evidence>
<name>A0A1I5GN82_9HYPH</name>
<dbReference type="CDD" id="cd11534">
    <property type="entry name" value="NTP-PPase_HisIE_like"/>
    <property type="match status" value="1"/>
</dbReference>
<proteinExistence type="inferred from homology"/>
<dbReference type="STRING" id="655353.SAMN04488056_10576"/>
<dbReference type="GO" id="GO:0004636">
    <property type="term" value="F:phosphoribosyl-ATP diphosphatase activity"/>
    <property type="evidence" value="ECO:0007669"/>
    <property type="project" value="UniProtKB-UniRule"/>
</dbReference>
<evidence type="ECO:0000256" key="1">
    <source>
        <dbReference type="ARBA" id="ARBA00001460"/>
    </source>
</evidence>
<dbReference type="AlphaFoldDB" id="A0A1I5GN82"/>
<evidence type="ECO:0000256" key="3">
    <source>
        <dbReference type="ARBA" id="ARBA00005204"/>
    </source>
</evidence>
<dbReference type="RefSeq" id="WP_090072360.1">
    <property type="nucleotide sequence ID" value="NZ_FOVR01000005.1"/>
</dbReference>
<organism evidence="12 13">
    <name type="scientific">Cohaesibacter marisflavi</name>
    <dbReference type="NCBI Taxonomy" id="655353"/>
    <lineage>
        <taxon>Bacteria</taxon>
        <taxon>Pseudomonadati</taxon>
        <taxon>Pseudomonadota</taxon>
        <taxon>Alphaproteobacteria</taxon>
        <taxon>Hyphomicrobiales</taxon>
        <taxon>Cohaesibacteraceae</taxon>
    </lineage>
</organism>
<dbReference type="Gene3D" id="1.10.287.1080">
    <property type="entry name" value="MazG-like"/>
    <property type="match status" value="1"/>
</dbReference>
<comment type="catalytic activity">
    <reaction evidence="1 11">
        <text>1-(5-phospho-beta-D-ribosyl)-ATP + H2O = 1-(5-phospho-beta-D-ribosyl)-5'-AMP + diphosphate + H(+)</text>
        <dbReference type="Rhea" id="RHEA:22828"/>
        <dbReference type="ChEBI" id="CHEBI:15377"/>
        <dbReference type="ChEBI" id="CHEBI:15378"/>
        <dbReference type="ChEBI" id="CHEBI:33019"/>
        <dbReference type="ChEBI" id="CHEBI:59457"/>
        <dbReference type="ChEBI" id="CHEBI:73183"/>
        <dbReference type="EC" id="3.6.1.31"/>
    </reaction>
</comment>
<evidence type="ECO:0000256" key="8">
    <source>
        <dbReference type="ARBA" id="ARBA00022801"/>
    </source>
</evidence>
<dbReference type="Pfam" id="PF01503">
    <property type="entry name" value="PRA-PH"/>
    <property type="match status" value="1"/>
</dbReference>